<dbReference type="Proteomes" id="UP001596105">
    <property type="component" value="Unassembled WGS sequence"/>
</dbReference>
<dbReference type="Gene3D" id="3.40.30.10">
    <property type="entry name" value="Glutaredoxin"/>
    <property type="match status" value="1"/>
</dbReference>
<dbReference type="GO" id="GO:0140824">
    <property type="term" value="F:thioredoxin-dependent peroxiredoxin activity"/>
    <property type="evidence" value="ECO:0007669"/>
    <property type="project" value="UniProtKB-EC"/>
</dbReference>
<dbReference type="Pfam" id="PF00578">
    <property type="entry name" value="AhpC-TSA"/>
    <property type="match status" value="1"/>
</dbReference>
<comment type="caution">
    <text evidence="3">The sequence shown here is derived from an EMBL/GenBank/DDBJ whole genome shotgun (WGS) entry which is preliminary data.</text>
</comment>
<name>A0ABW0LVM9_9BACL</name>
<dbReference type="PROSITE" id="PS51352">
    <property type="entry name" value="THIOREDOXIN_2"/>
    <property type="match status" value="1"/>
</dbReference>
<dbReference type="EC" id="1.11.1.24" evidence="3"/>
<evidence type="ECO:0000259" key="2">
    <source>
        <dbReference type="PROSITE" id="PS51352"/>
    </source>
</evidence>
<organism evidence="3 4">
    <name type="scientific">Cohnella suwonensis</name>
    <dbReference type="NCBI Taxonomy" id="696072"/>
    <lineage>
        <taxon>Bacteria</taxon>
        <taxon>Bacillati</taxon>
        <taxon>Bacillota</taxon>
        <taxon>Bacilli</taxon>
        <taxon>Bacillales</taxon>
        <taxon>Paenibacillaceae</taxon>
        <taxon>Cohnella</taxon>
    </lineage>
</organism>
<dbReference type="InterPro" id="IPR013766">
    <property type="entry name" value="Thioredoxin_domain"/>
</dbReference>
<protein>
    <submittedName>
        <fullName evidence="3">Peroxiredoxin family protein</fullName>
        <ecNumber evidence="3">1.11.1.24</ecNumber>
    </submittedName>
</protein>
<keyword evidence="3" id="KW-0560">Oxidoreductase</keyword>
<keyword evidence="3" id="KW-0575">Peroxidase</keyword>
<dbReference type="SUPFAM" id="SSF52833">
    <property type="entry name" value="Thioredoxin-like"/>
    <property type="match status" value="1"/>
</dbReference>
<dbReference type="InterPro" id="IPR000866">
    <property type="entry name" value="AhpC/TSA"/>
</dbReference>
<dbReference type="RefSeq" id="WP_209748786.1">
    <property type="nucleotide sequence ID" value="NZ_JBHSMH010000025.1"/>
</dbReference>
<evidence type="ECO:0000313" key="3">
    <source>
        <dbReference type="EMBL" id="MFC5469082.1"/>
    </source>
</evidence>
<dbReference type="EMBL" id="JBHSMH010000025">
    <property type="protein sequence ID" value="MFC5469082.1"/>
    <property type="molecule type" value="Genomic_DNA"/>
</dbReference>
<proteinExistence type="predicted"/>
<keyword evidence="1" id="KW-1015">Disulfide bond</keyword>
<accession>A0ABW0LVM9</accession>
<dbReference type="InterPro" id="IPR036249">
    <property type="entry name" value="Thioredoxin-like_sf"/>
</dbReference>
<gene>
    <name evidence="3" type="ORF">ACFPPD_10140</name>
</gene>
<reference evidence="4" key="1">
    <citation type="journal article" date="2019" name="Int. J. Syst. Evol. Microbiol.">
        <title>The Global Catalogue of Microorganisms (GCM) 10K type strain sequencing project: providing services to taxonomists for standard genome sequencing and annotation.</title>
        <authorList>
            <consortium name="The Broad Institute Genomics Platform"/>
            <consortium name="The Broad Institute Genome Sequencing Center for Infectious Disease"/>
            <person name="Wu L."/>
            <person name="Ma J."/>
        </authorList>
    </citation>
    <scope>NUCLEOTIDE SEQUENCE [LARGE SCALE GENOMIC DNA]</scope>
    <source>
        <strain evidence="4">CCUG 57113</strain>
    </source>
</reference>
<sequence>MLFFWYIGSVNHFPKSRRYPPMTHQLQQGMIAPAFRTVDQCGNPISLDSYRGRKVLLAFMRFSACALCNLRVHHFIDRYPDWQRQGMDVIAVFESPEANMRTYVGAQNAPFPLVADPKAHLYDLYEVEMSEEKVRMTMADANTKTFAEEAVAAGFALTPEEGSNFNRIPAEFLIDESGIVRLAHYSRILTDHLPFAAIDSFAAGEKRP</sequence>
<feature type="domain" description="Thioredoxin" evidence="2">
    <location>
        <begin position="26"/>
        <end position="203"/>
    </location>
</feature>
<evidence type="ECO:0000313" key="4">
    <source>
        <dbReference type="Proteomes" id="UP001596105"/>
    </source>
</evidence>
<keyword evidence="4" id="KW-1185">Reference proteome</keyword>
<evidence type="ECO:0000256" key="1">
    <source>
        <dbReference type="ARBA" id="ARBA00023157"/>
    </source>
</evidence>